<reference evidence="5 6" key="1">
    <citation type="submission" date="2010-12" db="EMBL/GenBank/DDBJ databases">
        <title>Whole genome sequence of Anaerolinea thermophila UNI-1.</title>
        <authorList>
            <person name="Narita-Yamada S."/>
            <person name="Kishi E."/>
            <person name="Watanabe Y."/>
            <person name="Takasaki K."/>
            <person name="Ankai A."/>
            <person name="Oguchi A."/>
            <person name="Fukui S."/>
            <person name="Takahashi M."/>
            <person name="Yashiro I."/>
            <person name="Hosoyama A."/>
            <person name="Sekiguchi Y."/>
            <person name="Hanada S."/>
            <person name="Fujita N."/>
        </authorList>
    </citation>
    <scope>NUCLEOTIDE SEQUENCE [LARGE SCALE GENOMIC DNA]</scope>
    <source>
        <strain evidence="6">DSM 14523 / JCM 11388 / NBRC 100420 / UNI-1</strain>
    </source>
</reference>
<dbReference type="InterPro" id="IPR000362">
    <property type="entry name" value="Fumarate_lyase_fam"/>
</dbReference>
<dbReference type="Gene3D" id="1.10.275.60">
    <property type="match status" value="1"/>
</dbReference>
<sequence length="470" mass="53637">MTPNYTLYQSPFSWRYASTEMRTLWSEEYKRKLWRKIWVVLARVQSEFGLFSSQVLKELEEKQNEIDLERSLEIEKTIHHDLMAELQCFSEQCPNAGGYLHIGATSMDIEDNAEAIRLREALEILVKKLDDLLGLTAQKIRLYSEIPSLAFTHLQPAEPTTLGYRIAGFAQELLIHSQKMRDLKKNLRGKGFKGAVGTAASYVEILGPDHFDEFEKKMGEALQLSFFPVSTQTYPRIQDYQVLVTLAGLGATLYKFAFDLRLLQSPLYGEWSEPFSVKQVGSSAMPFKRNPIQAEKIDSLARLLASLPQVAWENAAHSLLERTLDDSANRRTILPEAFLIADELLLTAIRILKGIKINTNSIERNLQVYAPFSASERLLMRLVQKGANRQEMHEVIREHSMQAWLEVTAGKPNPLFTLLQSDERIKIFLNAEEISECQNIQSYTGIAARRAQQIAEDIEKYLQASETYSP</sequence>
<evidence type="ECO:0000259" key="4">
    <source>
        <dbReference type="SMART" id="SM00998"/>
    </source>
</evidence>
<comment type="catalytic activity">
    <reaction evidence="3">
        <text>N(6)-(1,2-dicarboxyethyl)-AMP = fumarate + AMP</text>
        <dbReference type="Rhea" id="RHEA:16853"/>
        <dbReference type="ChEBI" id="CHEBI:29806"/>
        <dbReference type="ChEBI" id="CHEBI:57567"/>
        <dbReference type="ChEBI" id="CHEBI:456215"/>
        <dbReference type="EC" id="4.3.2.2"/>
    </reaction>
</comment>
<evidence type="ECO:0000313" key="6">
    <source>
        <dbReference type="Proteomes" id="UP000008922"/>
    </source>
</evidence>
<dbReference type="Gene3D" id="1.10.40.30">
    <property type="entry name" value="Fumarase/aspartase (C-terminal domain)"/>
    <property type="match status" value="1"/>
</dbReference>
<dbReference type="InterPro" id="IPR004769">
    <property type="entry name" value="Pur_lyase"/>
</dbReference>
<proteinExistence type="inferred from homology"/>
<dbReference type="GO" id="GO:0070626">
    <property type="term" value="F:(S)-2-(5-amino-1-(5-phospho-D-ribosyl)imidazole-4-carboxamido) succinate lyase (fumarate-forming) activity"/>
    <property type="evidence" value="ECO:0007669"/>
    <property type="project" value="TreeGrafter"/>
</dbReference>
<dbReference type="STRING" id="926569.ANT_15170"/>
<dbReference type="GO" id="GO:0006189">
    <property type="term" value="P:'de novo' IMP biosynthetic process"/>
    <property type="evidence" value="ECO:0007669"/>
    <property type="project" value="UniProtKB-UniPathway"/>
</dbReference>
<dbReference type="InParanoid" id="E8N531"/>
<comment type="pathway">
    <text evidence="3">Purine metabolism; AMP biosynthesis via de novo pathway; AMP from IMP: step 2/2.</text>
</comment>
<dbReference type="eggNOG" id="COG0015">
    <property type="taxonomic scope" value="Bacteria"/>
</dbReference>
<dbReference type="HOGENOM" id="CLU_030949_1_1_0"/>
<dbReference type="AlphaFoldDB" id="E8N531"/>
<dbReference type="GO" id="GO:0044208">
    <property type="term" value="P:'de novo' AMP biosynthetic process"/>
    <property type="evidence" value="ECO:0007669"/>
    <property type="project" value="UniProtKB-UniPathway"/>
</dbReference>
<comment type="similarity">
    <text evidence="3">Belongs to the lyase 1 family. Adenylosuccinate lyase subfamily.</text>
</comment>
<evidence type="ECO:0000256" key="3">
    <source>
        <dbReference type="RuleBase" id="RU361172"/>
    </source>
</evidence>
<dbReference type="NCBIfam" id="TIGR00928">
    <property type="entry name" value="purB"/>
    <property type="match status" value="1"/>
</dbReference>
<evidence type="ECO:0000256" key="2">
    <source>
        <dbReference type="NCBIfam" id="TIGR00928"/>
    </source>
</evidence>
<dbReference type="EMBL" id="AP012029">
    <property type="protein sequence ID" value="BAJ63545.1"/>
    <property type="molecule type" value="Genomic_DNA"/>
</dbReference>
<protein>
    <recommendedName>
        <fullName evidence="2 3">Adenylosuccinate lyase</fullName>
        <shortName evidence="3">ASL</shortName>
        <ecNumber evidence="2 3">4.3.2.2</ecNumber>
    </recommendedName>
    <alternativeName>
        <fullName evidence="3">Adenylosuccinase</fullName>
    </alternativeName>
</protein>
<comment type="catalytic activity">
    <reaction evidence="3">
        <text>(2S)-2-[5-amino-1-(5-phospho-beta-D-ribosyl)imidazole-4-carboxamido]succinate = 5-amino-1-(5-phospho-beta-D-ribosyl)imidazole-4-carboxamide + fumarate</text>
        <dbReference type="Rhea" id="RHEA:23920"/>
        <dbReference type="ChEBI" id="CHEBI:29806"/>
        <dbReference type="ChEBI" id="CHEBI:58443"/>
        <dbReference type="ChEBI" id="CHEBI:58475"/>
        <dbReference type="EC" id="4.3.2.2"/>
    </reaction>
</comment>
<dbReference type="PANTHER" id="PTHR43172:SF1">
    <property type="entry name" value="ADENYLOSUCCINATE LYASE"/>
    <property type="match status" value="1"/>
</dbReference>
<feature type="domain" description="Adenylosuccinate lyase C-terminal" evidence="4">
    <location>
        <begin position="370"/>
        <end position="455"/>
    </location>
</feature>
<dbReference type="InterPro" id="IPR020557">
    <property type="entry name" value="Fumarate_lyase_CS"/>
</dbReference>
<dbReference type="InterPro" id="IPR008948">
    <property type="entry name" value="L-Aspartase-like"/>
</dbReference>
<dbReference type="Gene3D" id="1.20.200.10">
    <property type="entry name" value="Fumarase/aspartase (Central domain)"/>
    <property type="match status" value="1"/>
</dbReference>
<organism evidence="5 6">
    <name type="scientific">Anaerolinea thermophila (strain DSM 14523 / JCM 11388 / NBRC 100420 / UNI-1)</name>
    <dbReference type="NCBI Taxonomy" id="926569"/>
    <lineage>
        <taxon>Bacteria</taxon>
        <taxon>Bacillati</taxon>
        <taxon>Chloroflexota</taxon>
        <taxon>Anaerolineae</taxon>
        <taxon>Anaerolineales</taxon>
        <taxon>Anaerolineaceae</taxon>
        <taxon>Anaerolinea</taxon>
    </lineage>
</organism>
<dbReference type="UniPathway" id="UPA00074">
    <property type="reaction ID" value="UER00132"/>
</dbReference>
<dbReference type="SMART" id="SM00998">
    <property type="entry name" value="ADSL_C"/>
    <property type="match status" value="1"/>
</dbReference>
<dbReference type="PANTHER" id="PTHR43172">
    <property type="entry name" value="ADENYLOSUCCINATE LYASE"/>
    <property type="match status" value="1"/>
</dbReference>
<comment type="pathway">
    <text evidence="3">Purine metabolism; IMP biosynthesis via de novo pathway; 5-amino-1-(5-phospho-D-ribosyl)imidazole-4-carboxamide from 5-amino-1-(5-phospho-D-ribosyl)imidazole-4-carboxylate: step 2/2.</text>
</comment>
<dbReference type="PRINTS" id="PR00149">
    <property type="entry name" value="FUMRATELYASE"/>
</dbReference>
<dbReference type="InterPro" id="IPR022761">
    <property type="entry name" value="Fumarate_lyase_N"/>
</dbReference>
<keyword evidence="1 3" id="KW-0456">Lyase</keyword>
<keyword evidence="3" id="KW-0658">Purine biosynthesis</keyword>
<dbReference type="KEGG" id="atm:ANT_15170"/>
<name>E8N531_ANATU</name>
<dbReference type="FunCoup" id="E8N531">
    <property type="interactions" value="410"/>
</dbReference>
<dbReference type="PROSITE" id="PS00163">
    <property type="entry name" value="FUMARATE_LYASES"/>
    <property type="match status" value="1"/>
</dbReference>
<dbReference type="UniPathway" id="UPA00075">
    <property type="reaction ID" value="UER00336"/>
</dbReference>
<keyword evidence="6" id="KW-1185">Reference proteome</keyword>
<dbReference type="Pfam" id="PF00206">
    <property type="entry name" value="Lyase_1"/>
    <property type="match status" value="1"/>
</dbReference>
<dbReference type="SUPFAM" id="SSF48557">
    <property type="entry name" value="L-aspartase-like"/>
    <property type="match status" value="1"/>
</dbReference>
<evidence type="ECO:0000256" key="1">
    <source>
        <dbReference type="ARBA" id="ARBA00023239"/>
    </source>
</evidence>
<dbReference type="Proteomes" id="UP000008922">
    <property type="component" value="Chromosome"/>
</dbReference>
<evidence type="ECO:0000313" key="5">
    <source>
        <dbReference type="EMBL" id="BAJ63545.1"/>
    </source>
</evidence>
<dbReference type="EC" id="4.3.2.2" evidence="2 3"/>
<dbReference type="GO" id="GO:0005829">
    <property type="term" value="C:cytosol"/>
    <property type="evidence" value="ECO:0007669"/>
    <property type="project" value="TreeGrafter"/>
</dbReference>
<dbReference type="Pfam" id="PF10397">
    <property type="entry name" value="ADSL_C"/>
    <property type="match status" value="1"/>
</dbReference>
<gene>
    <name evidence="5" type="primary">purB</name>
    <name evidence="5" type="ordered locus">ANT_15170</name>
</gene>
<accession>E8N531</accession>
<dbReference type="GO" id="GO:0004018">
    <property type="term" value="F:N6-(1,2-dicarboxyethyl)AMP AMP-lyase (fumarate-forming) activity"/>
    <property type="evidence" value="ECO:0007669"/>
    <property type="project" value="UniProtKB-UniRule"/>
</dbReference>
<dbReference type="InterPro" id="IPR019468">
    <property type="entry name" value="AdenyloSucc_lyase_C"/>
</dbReference>